<feature type="transmembrane region" description="Helical" evidence="4">
    <location>
        <begin position="44"/>
        <end position="61"/>
    </location>
</feature>
<organism evidence="6 7">
    <name type="scientific">Marinomonas aquiplantarum</name>
    <dbReference type="NCBI Taxonomy" id="491951"/>
    <lineage>
        <taxon>Bacteria</taxon>
        <taxon>Pseudomonadati</taxon>
        <taxon>Pseudomonadota</taxon>
        <taxon>Gammaproteobacteria</taxon>
        <taxon>Oceanospirillales</taxon>
        <taxon>Oceanospirillaceae</taxon>
        <taxon>Marinomonas</taxon>
    </lineage>
</organism>
<dbReference type="EC" id="2.7.7.65" evidence="2"/>
<dbReference type="OrthoDB" id="9812260at2"/>
<dbReference type="InterPro" id="IPR000160">
    <property type="entry name" value="GGDEF_dom"/>
</dbReference>
<dbReference type="GO" id="GO:0052621">
    <property type="term" value="F:diguanylate cyclase activity"/>
    <property type="evidence" value="ECO:0007669"/>
    <property type="project" value="UniProtKB-EC"/>
</dbReference>
<keyword evidence="4" id="KW-0472">Membrane</keyword>
<evidence type="ECO:0000256" key="2">
    <source>
        <dbReference type="ARBA" id="ARBA00012528"/>
    </source>
</evidence>
<dbReference type="InterPro" id="IPR043128">
    <property type="entry name" value="Rev_trsase/Diguanyl_cyclase"/>
</dbReference>
<dbReference type="SUPFAM" id="SSF55073">
    <property type="entry name" value="Nucleotide cyclase"/>
    <property type="match status" value="1"/>
</dbReference>
<keyword evidence="7" id="KW-1185">Reference proteome</keyword>
<evidence type="ECO:0000256" key="4">
    <source>
        <dbReference type="SAM" id="Phobius"/>
    </source>
</evidence>
<comment type="caution">
    <text evidence="6">The sequence shown here is derived from an EMBL/GenBank/DDBJ whole genome shotgun (WGS) entry which is preliminary data.</text>
</comment>
<feature type="transmembrane region" description="Helical" evidence="4">
    <location>
        <begin position="117"/>
        <end position="135"/>
    </location>
</feature>
<comment type="catalytic activity">
    <reaction evidence="3">
        <text>2 GTP = 3',3'-c-di-GMP + 2 diphosphate</text>
        <dbReference type="Rhea" id="RHEA:24898"/>
        <dbReference type="ChEBI" id="CHEBI:33019"/>
        <dbReference type="ChEBI" id="CHEBI:37565"/>
        <dbReference type="ChEBI" id="CHEBI:58805"/>
        <dbReference type="EC" id="2.7.7.65"/>
    </reaction>
</comment>
<dbReference type="PANTHER" id="PTHR45138:SF9">
    <property type="entry name" value="DIGUANYLATE CYCLASE DGCM-RELATED"/>
    <property type="match status" value="1"/>
</dbReference>
<keyword evidence="4" id="KW-1133">Transmembrane helix</keyword>
<comment type="cofactor">
    <cofactor evidence="1">
        <name>Mg(2+)</name>
        <dbReference type="ChEBI" id="CHEBI:18420"/>
    </cofactor>
</comment>
<reference evidence="6 7" key="1">
    <citation type="submission" date="2018-06" db="EMBL/GenBank/DDBJ databases">
        <title>Genomic Encyclopedia of Type Strains, Phase III (KMG-III): the genomes of soil and plant-associated and newly described type strains.</title>
        <authorList>
            <person name="Whitman W."/>
        </authorList>
    </citation>
    <scope>NUCLEOTIDE SEQUENCE [LARGE SCALE GENOMIC DNA]</scope>
    <source>
        <strain evidence="6 7">CECT 7732</strain>
    </source>
</reference>
<gene>
    <name evidence="6" type="ORF">DFP76_102136</name>
</gene>
<protein>
    <recommendedName>
        <fullName evidence="2">diguanylate cyclase</fullName>
        <ecNumber evidence="2">2.7.7.65</ecNumber>
    </recommendedName>
</protein>
<evidence type="ECO:0000313" key="7">
    <source>
        <dbReference type="Proteomes" id="UP000252086"/>
    </source>
</evidence>
<dbReference type="Pfam" id="PF00990">
    <property type="entry name" value="GGDEF"/>
    <property type="match status" value="1"/>
</dbReference>
<evidence type="ECO:0000259" key="5">
    <source>
        <dbReference type="PROSITE" id="PS50887"/>
    </source>
</evidence>
<dbReference type="InterPro" id="IPR048435">
    <property type="entry name" value="MASE6"/>
</dbReference>
<dbReference type="RefSeq" id="WP_113873383.1">
    <property type="nucleotide sequence ID" value="NZ_QNRF01000002.1"/>
</dbReference>
<dbReference type="FunFam" id="3.30.70.270:FF:000001">
    <property type="entry name" value="Diguanylate cyclase domain protein"/>
    <property type="match status" value="1"/>
</dbReference>
<feature type="transmembrane region" description="Helical" evidence="4">
    <location>
        <begin position="141"/>
        <end position="163"/>
    </location>
</feature>
<dbReference type="PROSITE" id="PS50887">
    <property type="entry name" value="GGDEF"/>
    <property type="match status" value="1"/>
</dbReference>
<dbReference type="NCBIfam" id="TIGR00254">
    <property type="entry name" value="GGDEF"/>
    <property type="match status" value="1"/>
</dbReference>
<feature type="transmembrane region" description="Helical" evidence="4">
    <location>
        <begin position="73"/>
        <end position="90"/>
    </location>
</feature>
<dbReference type="GO" id="GO:0005886">
    <property type="term" value="C:plasma membrane"/>
    <property type="evidence" value="ECO:0007669"/>
    <property type="project" value="TreeGrafter"/>
</dbReference>
<dbReference type="GO" id="GO:1902201">
    <property type="term" value="P:negative regulation of bacterial-type flagellum-dependent cell motility"/>
    <property type="evidence" value="ECO:0007669"/>
    <property type="project" value="TreeGrafter"/>
</dbReference>
<dbReference type="CDD" id="cd01949">
    <property type="entry name" value="GGDEF"/>
    <property type="match status" value="1"/>
</dbReference>
<sequence length="348" mass="39965">MSPVTNSIFNATRNTLHKWLSLSTGIIILFFCLLNTFMLEQRTLGSFQVALAALNFYFFWVSYHNKSKAWHRHVFIITLCSTAILAFAFADLRAGSIYWLILLPAIFCLLGGAKAGLCYTILASFPAIFIIYYRSDTDSFIQYRSILNFVLAYFMIYGVCYLYELQQTKNNQLLAKMAFEDPLTGAKNRHALKLFFDHFNRETQTLYIDTEWATRLLVVDIDFFKTVNDKCGHEVGDQVLIELSELLQFYADKDNVYRIGGEEFLIILKDASATQAYDFAENIRARVENSVFRASQHQIKITVSIGIAKLQQGHSFRKFLKAADKNLYSAKHKGRNLVHHSELADEIN</sequence>
<dbReference type="AlphaFoldDB" id="A0A366D5D4"/>
<evidence type="ECO:0000256" key="1">
    <source>
        <dbReference type="ARBA" id="ARBA00001946"/>
    </source>
</evidence>
<keyword evidence="4" id="KW-0812">Transmembrane</keyword>
<evidence type="ECO:0000256" key="3">
    <source>
        <dbReference type="ARBA" id="ARBA00034247"/>
    </source>
</evidence>
<feature type="domain" description="GGDEF" evidence="5">
    <location>
        <begin position="212"/>
        <end position="343"/>
    </location>
</feature>
<dbReference type="Pfam" id="PF20966">
    <property type="entry name" value="MASE6"/>
    <property type="match status" value="1"/>
</dbReference>
<proteinExistence type="predicted"/>
<dbReference type="InterPro" id="IPR050469">
    <property type="entry name" value="Diguanylate_Cyclase"/>
</dbReference>
<accession>A0A366D5D4</accession>
<name>A0A366D5D4_9GAMM</name>
<evidence type="ECO:0000313" key="6">
    <source>
        <dbReference type="EMBL" id="RBO84739.1"/>
    </source>
</evidence>
<dbReference type="GO" id="GO:0043709">
    <property type="term" value="P:cell adhesion involved in single-species biofilm formation"/>
    <property type="evidence" value="ECO:0007669"/>
    <property type="project" value="TreeGrafter"/>
</dbReference>
<dbReference type="SMART" id="SM00267">
    <property type="entry name" value="GGDEF"/>
    <property type="match status" value="1"/>
</dbReference>
<dbReference type="EMBL" id="QNRF01000002">
    <property type="protein sequence ID" value="RBO84739.1"/>
    <property type="molecule type" value="Genomic_DNA"/>
</dbReference>
<dbReference type="Proteomes" id="UP000252086">
    <property type="component" value="Unassembled WGS sequence"/>
</dbReference>
<dbReference type="Gene3D" id="3.30.70.270">
    <property type="match status" value="1"/>
</dbReference>
<dbReference type="PANTHER" id="PTHR45138">
    <property type="entry name" value="REGULATORY COMPONENTS OF SENSORY TRANSDUCTION SYSTEM"/>
    <property type="match status" value="1"/>
</dbReference>
<feature type="transmembrane region" description="Helical" evidence="4">
    <location>
        <begin position="19"/>
        <end position="38"/>
    </location>
</feature>
<dbReference type="InterPro" id="IPR029787">
    <property type="entry name" value="Nucleotide_cyclase"/>
</dbReference>